<dbReference type="InParanoid" id="A0A3N4KYT8"/>
<protein>
    <submittedName>
        <fullName evidence="3">Uncharacterized protein</fullName>
    </submittedName>
</protein>
<reference evidence="3 4" key="1">
    <citation type="journal article" date="2018" name="Nat. Ecol. Evol.">
        <title>Pezizomycetes genomes reveal the molecular basis of ectomycorrhizal truffle lifestyle.</title>
        <authorList>
            <person name="Murat C."/>
            <person name="Payen T."/>
            <person name="Noel B."/>
            <person name="Kuo A."/>
            <person name="Morin E."/>
            <person name="Chen J."/>
            <person name="Kohler A."/>
            <person name="Krizsan K."/>
            <person name="Balestrini R."/>
            <person name="Da Silva C."/>
            <person name="Montanini B."/>
            <person name="Hainaut M."/>
            <person name="Levati E."/>
            <person name="Barry K.W."/>
            <person name="Belfiori B."/>
            <person name="Cichocki N."/>
            <person name="Clum A."/>
            <person name="Dockter R.B."/>
            <person name="Fauchery L."/>
            <person name="Guy J."/>
            <person name="Iotti M."/>
            <person name="Le Tacon F."/>
            <person name="Lindquist E.A."/>
            <person name="Lipzen A."/>
            <person name="Malagnac F."/>
            <person name="Mello A."/>
            <person name="Molinier V."/>
            <person name="Miyauchi S."/>
            <person name="Poulain J."/>
            <person name="Riccioni C."/>
            <person name="Rubini A."/>
            <person name="Sitrit Y."/>
            <person name="Splivallo R."/>
            <person name="Traeger S."/>
            <person name="Wang M."/>
            <person name="Zifcakova L."/>
            <person name="Wipf D."/>
            <person name="Zambonelli A."/>
            <person name="Paolocci F."/>
            <person name="Nowrousian M."/>
            <person name="Ottonello S."/>
            <person name="Baldrian P."/>
            <person name="Spatafora J.W."/>
            <person name="Henrissat B."/>
            <person name="Nagy L.G."/>
            <person name="Aury J.M."/>
            <person name="Wincker P."/>
            <person name="Grigoriev I.V."/>
            <person name="Bonfante P."/>
            <person name="Martin F.M."/>
        </authorList>
    </citation>
    <scope>NUCLEOTIDE SEQUENCE [LARGE SCALE GENOMIC DNA]</scope>
    <source>
        <strain evidence="3 4">CCBAS932</strain>
    </source>
</reference>
<dbReference type="Proteomes" id="UP000277580">
    <property type="component" value="Unassembled WGS sequence"/>
</dbReference>
<evidence type="ECO:0000256" key="2">
    <source>
        <dbReference type="SAM" id="MobiDB-lite"/>
    </source>
</evidence>
<keyword evidence="1" id="KW-0175">Coiled coil</keyword>
<dbReference type="AlphaFoldDB" id="A0A3N4KYT8"/>
<sequence length="327" mass="35707">MLMDPITPAATPPMSSPVEATSCLGRANSLTSVRSVFTLSVCSASAANDKTNVTSARCSHCQAIAPPVNAGVTLKDAPAEITTARDGELTPLEAPKSPSLTIQTSGPGFDSATPEIGSATASLLKTLQDTNNELQIHCQNLHQIRLMSPSPAPSRRGSVCLAESEAFIVTPSISTDKIAVQGPGFQSGHPLICDLGDLVNLSNANFRLLKTLQDKVNKVDSVEKMLRTERETIEREREQLKQMNAEAERERVRLMAGGLRWDDYKMSGARNHSVEDSVFDEEWTEEKEQELKLLETKLKKANRQWSDKQEEVLGPIARREAPSKESQ</sequence>
<name>A0A3N4KYT8_9PEZI</name>
<feature type="compositionally biased region" description="Basic and acidic residues" evidence="2">
    <location>
        <begin position="305"/>
        <end position="327"/>
    </location>
</feature>
<dbReference type="EMBL" id="ML119112">
    <property type="protein sequence ID" value="RPB15697.1"/>
    <property type="molecule type" value="Genomic_DNA"/>
</dbReference>
<feature type="region of interest" description="Disordered" evidence="2">
    <location>
        <begin position="89"/>
        <end position="111"/>
    </location>
</feature>
<evidence type="ECO:0000313" key="4">
    <source>
        <dbReference type="Proteomes" id="UP000277580"/>
    </source>
</evidence>
<gene>
    <name evidence="3" type="ORF">P167DRAFT_411242</name>
</gene>
<accession>A0A3N4KYT8</accession>
<feature type="coiled-coil region" evidence="1">
    <location>
        <begin position="219"/>
        <end position="257"/>
    </location>
</feature>
<keyword evidence="4" id="KW-1185">Reference proteome</keyword>
<proteinExistence type="predicted"/>
<organism evidence="3 4">
    <name type="scientific">Morchella conica CCBAS932</name>
    <dbReference type="NCBI Taxonomy" id="1392247"/>
    <lineage>
        <taxon>Eukaryota</taxon>
        <taxon>Fungi</taxon>
        <taxon>Dikarya</taxon>
        <taxon>Ascomycota</taxon>
        <taxon>Pezizomycotina</taxon>
        <taxon>Pezizomycetes</taxon>
        <taxon>Pezizales</taxon>
        <taxon>Morchellaceae</taxon>
        <taxon>Morchella</taxon>
    </lineage>
</organism>
<dbReference type="OrthoDB" id="5359682at2759"/>
<evidence type="ECO:0000256" key="1">
    <source>
        <dbReference type="SAM" id="Coils"/>
    </source>
</evidence>
<evidence type="ECO:0000313" key="3">
    <source>
        <dbReference type="EMBL" id="RPB15697.1"/>
    </source>
</evidence>
<feature type="region of interest" description="Disordered" evidence="2">
    <location>
        <begin position="301"/>
        <end position="327"/>
    </location>
</feature>